<evidence type="ECO:0000313" key="1">
    <source>
        <dbReference type="EMBL" id="RLU19962.1"/>
    </source>
</evidence>
<proteinExistence type="predicted"/>
<gene>
    <name evidence="1" type="ORF">DMN91_008521</name>
</gene>
<accession>A0A3L8DID2</accession>
<name>A0A3L8DID2_OOCBI</name>
<dbReference type="EMBL" id="QOIP01000008">
    <property type="protein sequence ID" value="RLU19962.1"/>
    <property type="molecule type" value="Genomic_DNA"/>
</dbReference>
<sequence>MCLRAGMPEVEERNEIDYVDARGGGSGHRDDLNYTDSRACESIHVHGAYRVYGTNWGELLWFDFAKRAAVGFALTSRAPMIQ</sequence>
<dbReference type="AlphaFoldDB" id="A0A3L8DID2"/>
<evidence type="ECO:0000313" key="2">
    <source>
        <dbReference type="Proteomes" id="UP000279307"/>
    </source>
</evidence>
<organism evidence="1 2">
    <name type="scientific">Ooceraea biroi</name>
    <name type="common">Clonal raider ant</name>
    <name type="synonym">Cerapachys biroi</name>
    <dbReference type="NCBI Taxonomy" id="2015173"/>
    <lineage>
        <taxon>Eukaryota</taxon>
        <taxon>Metazoa</taxon>
        <taxon>Ecdysozoa</taxon>
        <taxon>Arthropoda</taxon>
        <taxon>Hexapoda</taxon>
        <taxon>Insecta</taxon>
        <taxon>Pterygota</taxon>
        <taxon>Neoptera</taxon>
        <taxon>Endopterygota</taxon>
        <taxon>Hymenoptera</taxon>
        <taxon>Apocrita</taxon>
        <taxon>Aculeata</taxon>
        <taxon>Formicoidea</taxon>
        <taxon>Formicidae</taxon>
        <taxon>Dorylinae</taxon>
        <taxon>Ooceraea</taxon>
    </lineage>
</organism>
<reference evidence="1 2" key="1">
    <citation type="journal article" date="2018" name="Genome Res.">
        <title>The genomic architecture and molecular evolution of ant odorant receptors.</title>
        <authorList>
            <person name="McKenzie S.K."/>
            <person name="Kronauer D.J.C."/>
        </authorList>
    </citation>
    <scope>NUCLEOTIDE SEQUENCE [LARGE SCALE GENOMIC DNA]</scope>
    <source>
        <strain evidence="1">Clonal line C1</strain>
    </source>
</reference>
<comment type="caution">
    <text evidence="1">The sequence shown here is derived from an EMBL/GenBank/DDBJ whole genome shotgun (WGS) entry which is preliminary data.</text>
</comment>
<protein>
    <submittedName>
        <fullName evidence="1">Uncharacterized protein</fullName>
    </submittedName>
</protein>
<dbReference type="Proteomes" id="UP000279307">
    <property type="component" value="Chromosome 8"/>
</dbReference>